<evidence type="ECO:0000313" key="1">
    <source>
        <dbReference type="EMBL" id="EKX88104.1"/>
    </source>
</evidence>
<name>L1MAS4_9CORY</name>
<dbReference type="Gene3D" id="3.40.50.720">
    <property type="entry name" value="NAD(P)-binding Rossmann-like Domain"/>
    <property type="match status" value="1"/>
</dbReference>
<gene>
    <name evidence="1" type="ORF">HMPREF9997_02468</name>
</gene>
<reference evidence="1 2" key="1">
    <citation type="submission" date="2012-05" db="EMBL/GenBank/DDBJ databases">
        <authorList>
            <person name="Weinstock G."/>
            <person name="Sodergren E."/>
            <person name="Lobos E.A."/>
            <person name="Fulton L."/>
            <person name="Fulton R."/>
            <person name="Courtney L."/>
            <person name="Fronick C."/>
            <person name="O'Laughlin M."/>
            <person name="Godfrey J."/>
            <person name="Wilson R.M."/>
            <person name="Miner T."/>
            <person name="Farmer C."/>
            <person name="Delehaunty K."/>
            <person name="Cordes M."/>
            <person name="Minx P."/>
            <person name="Tomlinson C."/>
            <person name="Chen J."/>
            <person name="Wollam A."/>
            <person name="Pepin K.H."/>
            <person name="Bhonagiri V."/>
            <person name="Zhang X."/>
            <person name="Suruliraj S."/>
            <person name="Warren W."/>
            <person name="Mitreva M."/>
            <person name="Mardis E.R."/>
            <person name="Wilson R.K."/>
        </authorList>
    </citation>
    <scope>NUCLEOTIDE SEQUENCE [LARGE SCALE GENOMIC DNA]</scope>
    <source>
        <strain evidence="1 2">F0235</strain>
    </source>
</reference>
<sequence length="150" mass="16493">MQIAIIGAGHIGITLAEKLISSSPDIHIDLFERTPAPFGLIRYGKLQDNTGTAPQLRLFGNITVGTDITAAELGEHYDAVISTPGARINPDIHSLLDGARPSRRDIRPLLEQRNIAYTSWEGWHHRSDASQPSIDWQDLISSAHGIPVWL</sequence>
<evidence type="ECO:0000313" key="2">
    <source>
        <dbReference type="Proteomes" id="UP000010445"/>
    </source>
</evidence>
<keyword evidence="2" id="KW-1185">Reference proteome</keyword>
<dbReference type="OrthoDB" id="4411534at2"/>
<dbReference type="EMBL" id="AMEM01000040">
    <property type="protein sequence ID" value="EKX88104.1"/>
    <property type="molecule type" value="Genomic_DNA"/>
</dbReference>
<dbReference type="RefSeq" id="WP_006062272.1">
    <property type="nucleotide sequence ID" value="NZ_KB290824.1"/>
</dbReference>
<dbReference type="PATRIC" id="fig|1035195.3.peg.2205"/>
<dbReference type="HOGENOM" id="CLU_131986_0_0_11"/>
<accession>L1MAS4</accession>
<comment type="caution">
    <text evidence="1">The sequence shown here is derived from an EMBL/GenBank/DDBJ whole genome shotgun (WGS) entry which is preliminary data.</text>
</comment>
<organism evidence="1 2">
    <name type="scientific">Corynebacterium durum F0235</name>
    <dbReference type="NCBI Taxonomy" id="1035195"/>
    <lineage>
        <taxon>Bacteria</taxon>
        <taxon>Bacillati</taxon>
        <taxon>Actinomycetota</taxon>
        <taxon>Actinomycetes</taxon>
        <taxon>Mycobacteriales</taxon>
        <taxon>Corynebacteriaceae</taxon>
        <taxon>Corynebacterium</taxon>
    </lineage>
</organism>
<dbReference type="Proteomes" id="UP000010445">
    <property type="component" value="Unassembled WGS sequence"/>
</dbReference>
<dbReference type="SUPFAM" id="SSF51971">
    <property type="entry name" value="Nucleotide-binding domain"/>
    <property type="match status" value="1"/>
</dbReference>
<dbReference type="eggNOG" id="COG0493">
    <property type="taxonomic scope" value="Bacteria"/>
</dbReference>
<evidence type="ECO:0008006" key="3">
    <source>
        <dbReference type="Google" id="ProtNLM"/>
    </source>
</evidence>
<dbReference type="STRING" id="1035195.HMPREF9997_02468"/>
<dbReference type="PRINTS" id="PR00419">
    <property type="entry name" value="ADXRDTASE"/>
</dbReference>
<protein>
    <recommendedName>
        <fullName evidence="3">Pyridine nucleotide-disulfide oxidoreductase</fullName>
    </recommendedName>
</protein>
<dbReference type="AlphaFoldDB" id="L1MAS4"/>
<proteinExistence type="predicted"/>